<dbReference type="InterPro" id="IPR006121">
    <property type="entry name" value="HMA_dom"/>
</dbReference>
<sequence length="375" mass="40414">MSQATTPSPGTFDLWSRLWRNRTSPATPNKALAAAHLENCVLPRVAIPTSVSGDAARVPERVTNCQACKSATAHEQDHLSEDRVPLFQTLSFASSLQTQNSVVPFEGVRVDHDAPGPLLRASVSIGGMTCASAAQTDAADPIRSMAKTVQDAGFDTCAVDTSAAVARDIDSLSQATTPSPGTFDLWSRLWRNRTSPATPNKALAAAHLENCVLPRVAIPTSVSGDAARVPERVTNCQACKSATAHEQDHLSEDRVPLFQTLSFASSLQTQNSVVPFEGVRVDHDAPGPLLRAKKVQKHPWISKIAVNPVSNSATVDFTDPERGPDIVKAIEDLGYDAVLDRVINLNEQRQSADEREVEIKVDGVFCQRCSEWSGF</sequence>
<dbReference type="GO" id="GO:0046872">
    <property type="term" value="F:metal ion binding"/>
    <property type="evidence" value="ECO:0007669"/>
    <property type="project" value="InterPro"/>
</dbReference>
<reference evidence="1 2" key="1">
    <citation type="journal article" date="2014" name="Genome Biol. Evol.">
        <title>Comparative genomics and transcriptomics analyses reveal divergent lifestyle features of nematode endoparasitic fungus Hirsutella minnesotensis.</title>
        <authorList>
            <person name="Lai Y."/>
            <person name="Liu K."/>
            <person name="Zhang X."/>
            <person name="Zhang X."/>
            <person name="Li K."/>
            <person name="Wang N."/>
            <person name="Shu C."/>
            <person name="Wu Y."/>
            <person name="Wang C."/>
            <person name="Bushley K.E."/>
            <person name="Xiang M."/>
            <person name="Liu X."/>
        </authorList>
    </citation>
    <scope>NUCLEOTIDE SEQUENCE [LARGE SCALE GENOMIC DNA]</scope>
    <source>
        <strain evidence="1 2">3608</strain>
    </source>
</reference>
<evidence type="ECO:0008006" key="3">
    <source>
        <dbReference type="Google" id="ProtNLM"/>
    </source>
</evidence>
<dbReference type="Gene3D" id="3.30.70.100">
    <property type="match status" value="1"/>
</dbReference>
<gene>
    <name evidence="1" type="ORF">HIM_09260</name>
</gene>
<dbReference type="EMBL" id="KQ030578">
    <property type="protein sequence ID" value="KJZ71324.1"/>
    <property type="molecule type" value="Genomic_DNA"/>
</dbReference>
<protein>
    <recommendedName>
        <fullName evidence="3">HMA domain-containing protein</fullName>
    </recommendedName>
</protein>
<dbReference type="OrthoDB" id="432719at2759"/>
<name>A0A0F8A372_9HYPO</name>
<dbReference type="InterPro" id="IPR036163">
    <property type="entry name" value="HMA_dom_sf"/>
</dbReference>
<dbReference type="CDD" id="cd00371">
    <property type="entry name" value="HMA"/>
    <property type="match status" value="1"/>
</dbReference>
<dbReference type="Proteomes" id="UP000054481">
    <property type="component" value="Unassembled WGS sequence"/>
</dbReference>
<keyword evidence="2" id="KW-1185">Reference proteome</keyword>
<dbReference type="SUPFAM" id="SSF55008">
    <property type="entry name" value="HMA, heavy metal-associated domain"/>
    <property type="match status" value="1"/>
</dbReference>
<evidence type="ECO:0000313" key="1">
    <source>
        <dbReference type="EMBL" id="KJZ71324.1"/>
    </source>
</evidence>
<evidence type="ECO:0000313" key="2">
    <source>
        <dbReference type="Proteomes" id="UP000054481"/>
    </source>
</evidence>
<proteinExistence type="predicted"/>
<organism evidence="1 2">
    <name type="scientific">Hirsutella minnesotensis 3608</name>
    <dbReference type="NCBI Taxonomy" id="1043627"/>
    <lineage>
        <taxon>Eukaryota</taxon>
        <taxon>Fungi</taxon>
        <taxon>Dikarya</taxon>
        <taxon>Ascomycota</taxon>
        <taxon>Pezizomycotina</taxon>
        <taxon>Sordariomycetes</taxon>
        <taxon>Hypocreomycetidae</taxon>
        <taxon>Hypocreales</taxon>
        <taxon>Ophiocordycipitaceae</taxon>
        <taxon>Hirsutella</taxon>
    </lineage>
</organism>
<accession>A0A0F8A372</accession>
<dbReference type="AlphaFoldDB" id="A0A0F8A372"/>